<evidence type="ECO:0000313" key="1">
    <source>
        <dbReference type="EMBL" id="RDX49453.1"/>
    </source>
</evidence>
<evidence type="ECO:0000313" key="2">
    <source>
        <dbReference type="Proteomes" id="UP000256964"/>
    </source>
</evidence>
<sequence>MFHHHCLSESKVPDLGSLDIKLQRRSEYRHLARIHPAVSPWLCAQPDGDPLLADGMRLWRSYFQQPDRHPCTFLNLETLTIDSSTPVIGEATHTVPLKALQILNIYDYSTSIPYPALTTQDCSRDRVESPHDEPRTIPGVRDQHALPVAARTTPFAVCTAEHVYVRLPFRIGRRIDNTSRRRVPSLPSLERVCRPRQVQRLHLDHMVAPS</sequence>
<gene>
    <name evidence="1" type="ORF">OH76DRAFT_1403683</name>
</gene>
<proteinExistence type="predicted"/>
<name>A0A371DAA1_9APHY</name>
<organism evidence="1 2">
    <name type="scientific">Lentinus brumalis</name>
    <dbReference type="NCBI Taxonomy" id="2498619"/>
    <lineage>
        <taxon>Eukaryota</taxon>
        <taxon>Fungi</taxon>
        <taxon>Dikarya</taxon>
        <taxon>Basidiomycota</taxon>
        <taxon>Agaricomycotina</taxon>
        <taxon>Agaricomycetes</taxon>
        <taxon>Polyporales</taxon>
        <taxon>Polyporaceae</taxon>
        <taxon>Lentinus</taxon>
    </lineage>
</organism>
<keyword evidence="2" id="KW-1185">Reference proteome</keyword>
<dbReference type="OrthoDB" id="10673764at2759"/>
<dbReference type="AlphaFoldDB" id="A0A371DAA1"/>
<reference evidence="1 2" key="1">
    <citation type="journal article" date="2018" name="Biotechnol. Biofuels">
        <title>Integrative visual omics of the white-rot fungus Polyporus brumalis exposes the biotechnological potential of its oxidative enzymes for delignifying raw plant biomass.</title>
        <authorList>
            <person name="Miyauchi S."/>
            <person name="Rancon A."/>
            <person name="Drula E."/>
            <person name="Hage H."/>
            <person name="Chaduli D."/>
            <person name="Favel A."/>
            <person name="Grisel S."/>
            <person name="Henrissat B."/>
            <person name="Herpoel-Gimbert I."/>
            <person name="Ruiz-Duenas F.J."/>
            <person name="Chevret D."/>
            <person name="Hainaut M."/>
            <person name="Lin J."/>
            <person name="Wang M."/>
            <person name="Pangilinan J."/>
            <person name="Lipzen A."/>
            <person name="Lesage-Meessen L."/>
            <person name="Navarro D."/>
            <person name="Riley R."/>
            <person name="Grigoriev I.V."/>
            <person name="Zhou S."/>
            <person name="Raouche S."/>
            <person name="Rosso M.N."/>
        </authorList>
    </citation>
    <scope>NUCLEOTIDE SEQUENCE [LARGE SCALE GENOMIC DNA]</scope>
    <source>
        <strain evidence="1 2">BRFM 1820</strain>
    </source>
</reference>
<protein>
    <submittedName>
        <fullName evidence="1">Uncharacterized protein</fullName>
    </submittedName>
</protein>
<dbReference type="EMBL" id="KZ857405">
    <property type="protein sequence ID" value="RDX49453.1"/>
    <property type="molecule type" value="Genomic_DNA"/>
</dbReference>
<accession>A0A371DAA1</accession>
<dbReference type="Proteomes" id="UP000256964">
    <property type="component" value="Unassembled WGS sequence"/>
</dbReference>